<keyword evidence="1" id="KW-0472">Membrane</keyword>
<gene>
    <name evidence="2" type="ORF">CHARACLAT_024171</name>
</gene>
<comment type="caution">
    <text evidence="2">The sequence shown here is derived from an EMBL/GenBank/DDBJ whole genome shotgun (WGS) entry which is preliminary data.</text>
</comment>
<keyword evidence="1" id="KW-1133">Transmembrane helix</keyword>
<sequence>MTTFPHSATFSYYSPILWYLLIFFIFYFMFSLFFLFLEAKPGLALRLAVTPSWRGTSAAAANNLSLTLYRYTWPCLSVFNPVSPSHSYWLSFYCDKLYVFSFIL</sequence>
<accession>A0ABU7DDP9</accession>
<proteinExistence type="predicted"/>
<evidence type="ECO:0000313" key="2">
    <source>
        <dbReference type="EMBL" id="MED6271813.1"/>
    </source>
</evidence>
<organism evidence="2 3">
    <name type="scientific">Characodon lateralis</name>
    <dbReference type="NCBI Taxonomy" id="208331"/>
    <lineage>
        <taxon>Eukaryota</taxon>
        <taxon>Metazoa</taxon>
        <taxon>Chordata</taxon>
        <taxon>Craniata</taxon>
        <taxon>Vertebrata</taxon>
        <taxon>Euteleostomi</taxon>
        <taxon>Actinopterygii</taxon>
        <taxon>Neopterygii</taxon>
        <taxon>Teleostei</taxon>
        <taxon>Neoteleostei</taxon>
        <taxon>Acanthomorphata</taxon>
        <taxon>Ovalentaria</taxon>
        <taxon>Atherinomorphae</taxon>
        <taxon>Cyprinodontiformes</taxon>
        <taxon>Goodeidae</taxon>
        <taxon>Characodon</taxon>
    </lineage>
</organism>
<reference evidence="2 3" key="1">
    <citation type="submission" date="2021-06" db="EMBL/GenBank/DDBJ databases">
        <authorList>
            <person name="Palmer J.M."/>
        </authorList>
    </citation>
    <scope>NUCLEOTIDE SEQUENCE [LARGE SCALE GENOMIC DNA]</scope>
    <source>
        <strain evidence="2 3">CL_MEX2019</strain>
        <tissue evidence="2">Muscle</tissue>
    </source>
</reference>
<dbReference type="Proteomes" id="UP001352852">
    <property type="component" value="Unassembled WGS sequence"/>
</dbReference>
<dbReference type="EMBL" id="JAHUTJ010019028">
    <property type="protein sequence ID" value="MED6271813.1"/>
    <property type="molecule type" value="Genomic_DNA"/>
</dbReference>
<feature type="transmembrane region" description="Helical" evidence="1">
    <location>
        <begin position="16"/>
        <end position="37"/>
    </location>
</feature>
<evidence type="ECO:0000256" key="1">
    <source>
        <dbReference type="SAM" id="Phobius"/>
    </source>
</evidence>
<name>A0ABU7DDP9_9TELE</name>
<protein>
    <recommendedName>
        <fullName evidence="4">ATP synthase F0 subunit 8</fullName>
    </recommendedName>
</protein>
<keyword evidence="1" id="KW-0812">Transmembrane</keyword>
<evidence type="ECO:0008006" key="4">
    <source>
        <dbReference type="Google" id="ProtNLM"/>
    </source>
</evidence>
<evidence type="ECO:0000313" key="3">
    <source>
        <dbReference type="Proteomes" id="UP001352852"/>
    </source>
</evidence>
<keyword evidence="3" id="KW-1185">Reference proteome</keyword>